<dbReference type="AlphaFoldDB" id="A0A9D1AFW5"/>
<comment type="caution">
    <text evidence="1">The sequence shown here is derived from an EMBL/GenBank/DDBJ whole genome shotgun (WGS) entry which is preliminary data.</text>
</comment>
<evidence type="ECO:0000313" key="2">
    <source>
        <dbReference type="Proteomes" id="UP000886757"/>
    </source>
</evidence>
<dbReference type="Proteomes" id="UP000886757">
    <property type="component" value="Unassembled WGS sequence"/>
</dbReference>
<reference evidence="1" key="2">
    <citation type="journal article" date="2021" name="PeerJ">
        <title>Extensive microbial diversity within the chicken gut microbiome revealed by metagenomics and culture.</title>
        <authorList>
            <person name="Gilroy R."/>
            <person name="Ravi A."/>
            <person name="Getino M."/>
            <person name="Pursley I."/>
            <person name="Horton D.L."/>
            <person name="Alikhan N.F."/>
            <person name="Baker D."/>
            <person name="Gharbi K."/>
            <person name="Hall N."/>
            <person name="Watson M."/>
            <person name="Adriaenssens E.M."/>
            <person name="Foster-Nyarko E."/>
            <person name="Jarju S."/>
            <person name="Secka A."/>
            <person name="Antonio M."/>
            <person name="Oren A."/>
            <person name="Chaudhuri R.R."/>
            <person name="La Ragione R."/>
            <person name="Hildebrand F."/>
            <person name="Pallen M.J."/>
        </authorList>
    </citation>
    <scope>NUCLEOTIDE SEQUENCE</scope>
    <source>
        <strain evidence="1">ChiSjej4B22-8148</strain>
    </source>
</reference>
<reference evidence="1" key="1">
    <citation type="submission" date="2020-10" db="EMBL/GenBank/DDBJ databases">
        <authorList>
            <person name="Gilroy R."/>
        </authorList>
    </citation>
    <scope>NUCLEOTIDE SEQUENCE</scope>
    <source>
        <strain evidence="1">ChiSjej4B22-8148</strain>
    </source>
</reference>
<sequence length="95" mass="11199">MYEEDIFLQEPAVIYHLTADGMLQEVMEMPLLEEREGFVMYTGDFYVEPLEIQIEFLKNDSAQKWLEALILRHTDRVRQINDSLWVFAGIEEVSA</sequence>
<organism evidence="1 2">
    <name type="scientific">Candidatus Choladousia intestinavium</name>
    <dbReference type="NCBI Taxonomy" id="2840727"/>
    <lineage>
        <taxon>Bacteria</taxon>
        <taxon>Bacillati</taxon>
        <taxon>Bacillota</taxon>
        <taxon>Clostridia</taxon>
        <taxon>Lachnospirales</taxon>
        <taxon>Lachnospiraceae</taxon>
        <taxon>Lachnospiraceae incertae sedis</taxon>
        <taxon>Candidatus Choladousia</taxon>
    </lineage>
</organism>
<dbReference type="EMBL" id="DVGK01000137">
    <property type="protein sequence ID" value="HIR14619.1"/>
    <property type="molecule type" value="Genomic_DNA"/>
</dbReference>
<proteinExistence type="predicted"/>
<name>A0A9D1AFW5_9FIRM</name>
<accession>A0A9D1AFW5</accession>
<gene>
    <name evidence="1" type="ORF">IAB31_11935</name>
</gene>
<evidence type="ECO:0000313" key="1">
    <source>
        <dbReference type="EMBL" id="HIR14619.1"/>
    </source>
</evidence>
<protein>
    <submittedName>
        <fullName evidence="1">Uncharacterized protein</fullName>
    </submittedName>
</protein>